<proteinExistence type="predicted"/>
<reference evidence="6" key="1">
    <citation type="submission" date="2020-01" db="EMBL/GenBank/DDBJ databases">
        <title>Insect and environment-associated Actinomycetes.</title>
        <authorList>
            <person name="Currrie C."/>
            <person name="Chevrette M."/>
            <person name="Carlson C."/>
            <person name="Stubbendieck R."/>
            <person name="Wendt-Pienkowski E."/>
        </authorList>
    </citation>
    <scope>NUCLEOTIDE SEQUENCE</scope>
    <source>
        <strain evidence="6">SID12501</strain>
    </source>
</reference>
<evidence type="ECO:0000313" key="6">
    <source>
        <dbReference type="EMBL" id="NEC89298.1"/>
    </source>
</evidence>
<evidence type="ECO:0000259" key="5">
    <source>
        <dbReference type="PROSITE" id="PS50977"/>
    </source>
</evidence>
<dbReference type="Gene3D" id="1.10.357.10">
    <property type="entry name" value="Tetracycline Repressor, domain 2"/>
    <property type="match status" value="1"/>
</dbReference>
<organism evidence="6">
    <name type="scientific">Streptomyces sp. SID12501</name>
    <dbReference type="NCBI Taxonomy" id="2706042"/>
    <lineage>
        <taxon>Bacteria</taxon>
        <taxon>Bacillati</taxon>
        <taxon>Actinomycetota</taxon>
        <taxon>Actinomycetes</taxon>
        <taxon>Kitasatosporales</taxon>
        <taxon>Streptomycetaceae</taxon>
        <taxon>Streptomyces</taxon>
    </lineage>
</organism>
<feature type="DNA-binding region" description="H-T-H motif" evidence="4">
    <location>
        <begin position="36"/>
        <end position="55"/>
    </location>
</feature>
<dbReference type="PROSITE" id="PS50977">
    <property type="entry name" value="HTH_TETR_2"/>
    <property type="match status" value="1"/>
</dbReference>
<dbReference type="Pfam" id="PF17754">
    <property type="entry name" value="TetR_C_14"/>
    <property type="match status" value="1"/>
</dbReference>
<dbReference type="Gene3D" id="1.10.10.60">
    <property type="entry name" value="Homeodomain-like"/>
    <property type="match status" value="1"/>
</dbReference>
<gene>
    <name evidence="6" type="ORF">G3I71_26590</name>
</gene>
<sequence>MTLEMGLRERKKLATRAALSHAAWSLMIERGLEAATPEAIAEAADVSPRTFRNYFAGREEAILDGLVSRAASVTDALRARPVGEPLWDSLAQALPSFVTAFIGRRDDIVVLMRAVEDDPAMRAQHLVTFEHVHQQLTELVAERTGTDAEHDMAPRLMAAVASAALRTSVEMWATGDDDVSLPDLIRESLTQLRAGLPIGAVAPAL</sequence>
<protein>
    <submittedName>
        <fullName evidence="6">TetR family transcriptional regulator</fullName>
    </submittedName>
</protein>
<accession>A0A6B3BY63</accession>
<dbReference type="InterPro" id="IPR050109">
    <property type="entry name" value="HTH-type_TetR-like_transc_reg"/>
</dbReference>
<dbReference type="PANTHER" id="PTHR30055">
    <property type="entry name" value="HTH-TYPE TRANSCRIPTIONAL REGULATOR RUTR"/>
    <property type="match status" value="1"/>
</dbReference>
<dbReference type="Pfam" id="PF00440">
    <property type="entry name" value="TetR_N"/>
    <property type="match status" value="1"/>
</dbReference>
<keyword evidence="1" id="KW-0805">Transcription regulation</keyword>
<keyword evidence="2 4" id="KW-0238">DNA-binding</keyword>
<name>A0A6B3BY63_9ACTN</name>
<feature type="domain" description="HTH tetR-type" evidence="5">
    <location>
        <begin position="13"/>
        <end position="73"/>
    </location>
</feature>
<dbReference type="AlphaFoldDB" id="A0A6B3BY63"/>
<keyword evidence="3" id="KW-0804">Transcription</keyword>
<dbReference type="GO" id="GO:0003700">
    <property type="term" value="F:DNA-binding transcription factor activity"/>
    <property type="evidence" value="ECO:0007669"/>
    <property type="project" value="TreeGrafter"/>
</dbReference>
<dbReference type="InterPro" id="IPR001647">
    <property type="entry name" value="HTH_TetR"/>
</dbReference>
<dbReference type="RefSeq" id="WP_164318058.1">
    <property type="nucleotide sequence ID" value="NZ_JAAGLU010000023.1"/>
</dbReference>
<evidence type="ECO:0000256" key="2">
    <source>
        <dbReference type="ARBA" id="ARBA00023125"/>
    </source>
</evidence>
<evidence type="ECO:0000256" key="4">
    <source>
        <dbReference type="PROSITE-ProRule" id="PRU00335"/>
    </source>
</evidence>
<dbReference type="PANTHER" id="PTHR30055:SF238">
    <property type="entry name" value="MYCOFACTOCIN BIOSYNTHESIS TRANSCRIPTIONAL REGULATOR MFTR-RELATED"/>
    <property type="match status" value="1"/>
</dbReference>
<evidence type="ECO:0000256" key="3">
    <source>
        <dbReference type="ARBA" id="ARBA00023163"/>
    </source>
</evidence>
<dbReference type="EMBL" id="JAAGLU010000023">
    <property type="protein sequence ID" value="NEC89298.1"/>
    <property type="molecule type" value="Genomic_DNA"/>
</dbReference>
<evidence type="ECO:0000256" key="1">
    <source>
        <dbReference type="ARBA" id="ARBA00023015"/>
    </source>
</evidence>
<dbReference type="InterPro" id="IPR041347">
    <property type="entry name" value="MftR_C"/>
</dbReference>
<comment type="caution">
    <text evidence="6">The sequence shown here is derived from an EMBL/GenBank/DDBJ whole genome shotgun (WGS) entry which is preliminary data.</text>
</comment>
<dbReference type="SUPFAM" id="SSF46689">
    <property type="entry name" value="Homeodomain-like"/>
    <property type="match status" value="1"/>
</dbReference>
<dbReference type="GO" id="GO:0000976">
    <property type="term" value="F:transcription cis-regulatory region binding"/>
    <property type="evidence" value="ECO:0007669"/>
    <property type="project" value="TreeGrafter"/>
</dbReference>
<dbReference type="InterPro" id="IPR009057">
    <property type="entry name" value="Homeodomain-like_sf"/>
</dbReference>